<organism evidence="2 3">
    <name type="scientific">Micromonospora mirobrigensis</name>
    <dbReference type="NCBI Taxonomy" id="262898"/>
    <lineage>
        <taxon>Bacteria</taxon>
        <taxon>Bacillati</taxon>
        <taxon>Actinomycetota</taxon>
        <taxon>Actinomycetes</taxon>
        <taxon>Micromonosporales</taxon>
        <taxon>Micromonosporaceae</taxon>
        <taxon>Micromonospora</taxon>
    </lineage>
</organism>
<evidence type="ECO:0000313" key="2">
    <source>
        <dbReference type="EMBL" id="SCF28343.1"/>
    </source>
</evidence>
<dbReference type="Gene3D" id="1.10.3300.10">
    <property type="entry name" value="Jann2411-like domain"/>
    <property type="match status" value="1"/>
</dbReference>
<dbReference type="STRING" id="262898.GA0070564_105103"/>
<dbReference type="Proteomes" id="UP000199504">
    <property type="component" value="Unassembled WGS sequence"/>
</dbReference>
<dbReference type="SUPFAM" id="SSF160904">
    <property type="entry name" value="Jann2411-like"/>
    <property type="match status" value="1"/>
</dbReference>
<dbReference type="EMBL" id="FMCX01000005">
    <property type="protein sequence ID" value="SCF28343.1"/>
    <property type="molecule type" value="Genomic_DNA"/>
</dbReference>
<dbReference type="InterPro" id="IPR021005">
    <property type="entry name" value="Znf_CGNR"/>
</dbReference>
<reference evidence="3" key="1">
    <citation type="submission" date="2016-06" db="EMBL/GenBank/DDBJ databases">
        <authorList>
            <person name="Varghese N."/>
            <person name="Submissions Spin"/>
        </authorList>
    </citation>
    <scope>NUCLEOTIDE SEQUENCE [LARGE SCALE GENOMIC DNA]</scope>
    <source>
        <strain evidence="3">DSM 44830</strain>
    </source>
</reference>
<keyword evidence="3" id="KW-1185">Reference proteome</keyword>
<dbReference type="AlphaFoldDB" id="A0A1C4Z5Y3"/>
<dbReference type="Pfam" id="PF11706">
    <property type="entry name" value="zf-CGNR"/>
    <property type="match status" value="1"/>
</dbReference>
<dbReference type="Pfam" id="PF07336">
    <property type="entry name" value="ABATE"/>
    <property type="match status" value="1"/>
</dbReference>
<gene>
    <name evidence="2" type="ORF">GA0070564_105103</name>
</gene>
<name>A0A1C4Z5Y3_9ACTN</name>
<proteinExistence type="predicted"/>
<dbReference type="PANTHER" id="PTHR35525:SF3">
    <property type="entry name" value="BLL6575 PROTEIN"/>
    <property type="match status" value="1"/>
</dbReference>
<sequence length="194" mass="21335">MNEEEAVPPEARLVRDFVNSYEPQVDDESLTTPDRLGDWLARRELLPAGTRLAAADLALALAIREGLRAVLLAHAGHATDPAVLDRLNRALAEVPVRLAFTADAHHLAAARDAPLDHALARLVDAVRRCDATGAWNRLKVCDRDTCRWAYYDASRNQARRWCSMAGCGNWVKMRRAYATRTGRRAAEPDAGAAG</sequence>
<dbReference type="PANTHER" id="PTHR35525">
    <property type="entry name" value="BLL6575 PROTEIN"/>
    <property type="match status" value="1"/>
</dbReference>
<dbReference type="RefSeq" id="WP_091609793.1">
    <property type="nucleotide sequence ID" value="NZ_FMCX01000005.1"/>
</dbReference>
<evidence type="ECO:0000313" key="3">
    <source>
        <dbReference type="Proteomes" id="UP000199504"/>
    </source>
</evidence>
<accession>A0A1C4Z5Y3</accession>
<evidence type="ECO:0000259" key="1">
    <source>
        <dbReference type="Pfam" id="PF11706"/>
    </source>
</evidence>
<protein>
    <submittedName>
        <fullName evidence="2">Conserved protein containing a Zn-ribbon-like motif, possibly RNA-binding</fullName>
    </submittedName>
</protein>
<feature type="domain" description="Zinc finger CGNR" evidence="1">
    <location>
        <begin position="137"/>
        <end position="178"/>
    </location>
</feature>
<dbReference type="InterPro" id="IPR023286">
    <property type="entry name" value="ABATE_dom_sf"/>
</dbReference>
<dbReference type="InterPro" id="IPR010852">
    <property type="entry name" value="ABATE"/>
</dbReference>
<dbReference type="OrthoDB" id="123307at2"/>